<evidence type="ECO:0000313" key="3">
    <source>
        <dbReference type="Proteomes" id="UP000784294"/>
    </source>
</evidence>
<gene>
    <name evidence="2" type="ORF">PXEA_LOCUS9209</name>
</gene>
<feature type="region of interest" description="Disordered" evidence="1">
    <location>
        <begin position="38"/>
        <end position="60"/>
    </location>
</feature>
<dbReference type="Proteomes" id="UP000784294">
    <property type="component" value="Unassembled WGS sequence"/>
</dbReference>
<evidence type="ECO:0000313" key="2">
    <source>
        <dbReference type="EMBL" id="VEL15769.1"/>
    </source>
</evidence>
<accession>A0A448WN09</accession>
<dbReference type="AlphaFoldDB" id="A0A448WN09"/>
<dbReference type="EMBL" id="CAAALY010025860">
    <property type="protein sequence ID" value="VEL15769.1"/>
    <property type="molecule type" value="Genomic_DNA"/>
</dbReference>
<evidence type="ECO:0000256" key="1">
    <source>
        <dbReference type="SAM" id="MobiDB-lite"/>
    </source>
</evidence>
<keyword evidence="3" id="KW-1185">Reference proteome</keyword>
<sequence length="218" mass="22398">MPSLTDCPNLLANSGGIGTLSGSPTSSASRLAMALHSQQHLQHQYHHSHHHNQQQPLHLHQHLSGSHTLVHQHKSQQPIRLLTTTSLNSSGVPSLSVSNITTTTTSAAVINTTNITSTAGISPGSATALSNVVTGSSNINGQAGGLPGLMSCETGYQMAAPGSLTSASRVYCRSGGKTSSSLPGVSLKVTSLASAAACEPTGMFNLNASGELRMANWI</sequence>
<name>A0A448WN09_9PLAT</name>
<organism evidence="2 3">
    <name type="scientific">Protopolystoma xenopodis</name>
    <dbReference type="NCBI Taxonomy" id="117903"/>
    <lineage>
        <taxon>Eukaryota</taxon>
        <taxon>Metazoa</taxon>
        <taxon>Spiralia</taxon>
        <taxon>Lophotrochozoa</taxon>
        <taxon>Platyhelminthes</taxon>
        <taxon>Monogenea</taxon>
        <taxon>Polyopisthocotylea</taxon>
        <taxon>Polystomatidea</taxon>
        <taxon>Polystomatidae</taxon>
        <taxon>Protopolystoma</taxon>
    </lineage>
</organism>
<comment type="caution">
    <text evidence="2">The sequence shown here is derived from an EMBL/GenBank/DDBJ whole genome shotgun (WGS) entry which is preliminary data.</text>
</comment>
<reference evidence="2" key="1">
    <citation type="submission" date="2018-11" db="EMBL/GenBank/DDBJ databases">
        <authorList>
            <consortium name="Pathogen Informatics"/>
        </authorList>
    </citation>
    <scope>NUCLEOTIDE SEQUENCE</scope>
</reference>
<proteinExistence type="predicted"/>
<feature type="compositionally biased region" description="Basic residues" evidence="1">
    <location>
        <begin position="43"/>
        <end position="52"/>
    </location>
</feature>
<protein>
    <submittedName>
        <fullName evidence="2">Uncharacterized protein</fullName>
    </submittedName>
</protein>